<dbReference type="Proteomes" id="UP000199306">
    <property type="component" value="Unassembled WGS sequence"/>
</dbReference>
<gene>
    <name evidence="3" type="ORF">SAMN04515674_103381</name>
</gene>
<feature type="transmembrane region" description="Helical" evidence="1">
    <location>
        <begin position="238"/>
        <end position="256"/>
    </location>
</feature>
<protein>
    <submittedName>
        <fullName evidence="3">Spore maturation protein SpmA</fullName>
    </submittedName>
</protein>
<evidence type="ECO:0000259" key="2">
    <source>
        <dbReference type="Pfam" id="PF07670"/>
    </source>
</evidence>
<evidence type="ECO:0000313" key="3">
    <source>
        <dbReference type="EMBL" id="SFP50123.1"/>
    </source>
</evidence>
<dbReference type="InterPro" id="IPR011415">
    <property type="entry name" value="SpmA_SpmB"/>
</dbReference>
<dbReference type="OrthoDB" id="9805623at2"/>
<dbReference type="PANTHER" id="PTHR35793:SF2">
    <property type="entry name" value="INNER MEMBRANE PROTEIN YJIG"/>
    <property type="match status" value="1"/>
</dbReference>
<proteinExistence type="predicted"/>
<dbReference type="InterPro" id="IPR011642">
    <property type="entry name" value="Gate_dom"/>
</dbReference>
<feature type="transmembrane region" description="Helical" evidence="1">
    <location>
        <begin position="45"/>
        <end position="66"/>
    </location>
</feature>
<keyword evidence="1" id="KW-0472">Membrane</keyword>
<feature type="transmembrane region" description="Helical" evidence="1">
    <location>
        <begin position="388"/>
        <end position="410"/>
    </location>
</feature>
<feature type="domain" description="Nucleoside transporter/FeoB GTPase Gate" evidence="2">
    <location>
        <begin position="51"/>
        <end position="155"/>
    </location>
</feature>
<dbReference type="GO" id="GO:0005886">
    <property type="term" value="C:plasma membrane"/>
    <property type="evidence" value="ECO:0007669"/>
    <property type="project" value="TreeGrafter"/>
</dbReference>
<dbReference type="AlphaFoldDB" id="A0A1I5QV73"/>
<feature type="transmembrane region" description="Helical" evidence="1">
    <location>
        <begin position="5"/>
        <end position="25"/>
    </location>
</feature>
<dbReference type="EMBL" id="FOXH01000003">
    <property type="protein sequence ID" value="SFP50123.1"/>
    <property type="molecule type" value="Genomic_DNA"/>
</dbReference>
<feature type="transmembrane region" description="Helical" evidence="1">
    <location>
        <begin position="174"/>
        <end position="194"/>
    </location>
</feature>
<feature type="transmembrane region" description="Helical" evidence="1">
    <location>
        <begin position="142"/>
        <end position="162"/>
    </location>
</feature>
<dbReference type="RefSeq" id="WP_092014709.1">
    <property type="nucleotide sequence ID" value="NZ_FOXH01000003.1"/>
</dbReference>
<organism evidence="3 4">
    <name type="scientific">Pseudarcicella hirudinis</name>
    <dbReference type="NCBI Taxonomy" id="1079859"/>
    <lineage>
        <taxon>Bacteria</taxon>
        <taxon>Pseudomonadati</taxon>
        <taxon>Bacteroidota</taxon>
        <taxon>Cytophagia</taxon>
        <taxon>Cytophagales</taxon>
        <taxon>Flectobacillaceae</taxon>
        <taxon>Pseudarcicella</taxon>
    </lineage>
</organism>
<evidence type="ECO:0000313" key="4">
    <source>
        <dbReference type="Proteomes" id="UP000199306"/>
    </source>
</evidence>
<accession>A0A1I5QV73</accession>
<feature type="domain" description="Nucleoside transporter/FeoB GTPase Gate" evidence="2">
    <location>
        <begin position="278"/>
        <end position="381"/>
    </location>
</feature>
<feature type="transmembrane region" description="Helical" evidence="1">
    <location>
        <begin position="206"/>
        <end position="226"/>
    </location>
</feature>
<dbReference type="Pfam" id="PF07670">
    <property type="entry name" value="Gate"/>
    <property type="match status" value="2"/>
</dbReference>
<evidence type="ECO:0000256" key="1">
    <source>
        <dbReference type="SAM" id="Phobius"/>
    </source>
</evidence>
<keyword evidence="4" id="KW-1185">Reference proteome</keyword>
<dbReference type="PIRSF" id="PIRSF036542">
    <property type="entry name" value="SpmA_SpmB"/>
    <property type="match status" value="1"/>
</dbReference>
<feature type="transmembrane region" description="Helical" evidence="1">
    <location>
        <begin position="277"/>
        <end position="294"/>
    </location>
</feature>
<keyword evidence="1" id="KW-1133">Transmembrane helix</keyword>
<name>A0A1I5QV73_9BACT</name>
<dbReference type="STRING" id="1079859.SAMN04515674_103381"/>
<dbReference type="InterPro" id="IPR052549">
    <property type="entry name" value="SpmB"/>
</dbReference>
<sequence length="411" mass="45024">MALNYLWLAFFVIAFIVALIKLILFGDTEIFKLIVDGIFDSSEMAVMKIALPLVGVMTFFMGLLNIGEKAGAINFLARIIGPFFKRLFPEIPDNHPVHGQMIMNFSANMLGLDNAATPFGLKAMQSLQELNPQKDTASNAQIMFLTLHSAGPVLIPLSIMAQRSIYGAKDASDIFIPCLIATYIATLVGLLFVAIRQRINLFEPVVLSWLGGITAFIGVLLWYFSGLTKEEIETTSKVASNLILYLFVMAFILGAVRKKIDLFDSFVEGAKSGFETSVKIIPYLVGMLVAISALRNSGALTWVVDGVKYAFSFSGLNTDFSDSLPTALMHPFSSSGSRAMMIDNMKTFGADSFAGRLSCVFQGSSDTIFYVVALYFGSVNIKKTRYTLWAGLTADFASIVSAILVSYLFFH</sequence>
<reference evidence="3 4" key="1">
    <citation type="submission" date="2016-10" db="EMBL/GenBank/DDBJ databases">
        <authorList>
            <person name="de Groot N.N."/>
        </authorList>
    </citation>
    <scope>NUCLEOTIDE SEQUENCE [LARGE SCALE GENOMIC DNA]</scope>
    <source>
        <strain evidence="4">E92,LMG 26720,CCM 7988</strain>
    </source>
</reference>
<feature type="transmembrane region" description="Helical" evidence="1">
    <location>
        <begin position="353"/>
        <end position="376"/>
    </location>
</feature>
<keyword evidence="1" id="KW-0812">Transmembrane</keyword>
<dbReference type="PANTHER" id="PTHR35793">
    <property type="entry name" value="INNER MEMBRANE PROTEIN YJIG"/>
    <property type="match status" value="1"/>
</dbReference>